<organism evidence="1 2">
    <name type="scientific">Humicola insolens</name>
    <name type="common">Soft-rot fungus</name>
    <dbReference type="NCBI Taxonomy" id="85995"/>
    <lineage>
        <taxon>Eukaryota</taxon>
        <taxon>Fungi</taxon>
        <taxon>Dikarya</taxon>
        <taxon>Ascomycota</taxon>
        <taxon>Pezizomycotina</taxon>
        <taxon>Sordariomycetes</taxon>
        <taxon>Sordariomycetidae</taxon>
        <taxon>Sordariales</taxon>
        <taxon>Chaetomiaceae</taxon>
        <taxon>Mycothermus</taxon>
    </lineage>
</organism>
<evidence type="ECO:0000313" key="1">
    <source>
        <dbReference type="EMBL" id="KAL1843788.1"/>
    </source>
</evidence>
<accession>A0ABR3VPF5</accession>
<reference evidence="1 2" key="1">
    <citation type="journal article" date="2024" name="Commun. Biol.">
        <title>Comparative genomic analysis of thermophilic fungi reveals convergent evolutionary adaptations and gene losses.</title>
        <authorList>
            <person name="Steindorff A.S."/>
            <person name="Aguilar-Pontes M.V."/>
            <person name="Robinson A.J."/>
            <person name="Andreopoulos B."/>
            <person name="LaButti K."/>
            <person name="Kuo A."/>
            <person name="Mondo S."/>
            <person name="Riley R."/>
            <person name="Otillar R."/>
            <person name="Haridas S."/>
            <person name="Lipzen A."/>
            <person name="Grimwood J."/>
            <person name="Schmutz J."/>
            <person name="Clum A."/>
            <person name="Reid I.D."/>
            <person name="Moisan M.C."/>
            <person name="Butler G."/>
            <person name="Nguyen T.T.M."/>
            <person name="Dewar K."/>
            <person name="Conant G."/>
            <person name="Drula E."/>
            <person name="Henrissat B."/>
            <person name="Hansel C."/>
            <person name="Singer S."/>
            <person name="Hutchinson M.I."/>
            <person name="de Vries R.P."/>
            <person name="Natvig D.O."/>
            <person name="Powell A.J."/>
            <person name="Tsang A."/>
            <person name="Grigoriev I.V."/>
        </authorList>
    </citation>
    <scope>NUCLEOTIDE SEQUENCE [LARGE SCALE GENOMIC DNA]</scope>
    <source>
        <strain evidence="1 2">CBS 620.91</strain>
    </source>
</reference>
<gene>
    <name evidence="1" type="ORF">VTJ49DRAFT_7498</name>
</gene>
<dbReference type="EMBL" id="JAZGSY010000009">
    <property type="protein sequence ID" value="KAL1843788.1"/>
    <property type="molecule type" value="Genomic_DNA"/>
</dbReference>
<protein>
    <submittedName>
        <fullName evidence="1">Uncharacterized protein</fullName>
    </submittedName>
</protein>
<keyword evidence="2" id="KW-1185">Reference proteome</keyword>
<name>A0ABR3VPF5_HUMIN</name>
<evidence type="ECO:0000313" key="2">
    <source>
        <dbReference type="Proteomes" id="UP001583172"/>
    </source>
</evidence>
<sequence>MFLRTASNTAARAAGARTWLPILVHGGATLRQQWFSTSPARRGNHIITFKPSSTPELDQLLDNYRHKVILPTYLSPEQRRRIYNPRQKQALINDPVTMEIDGVIHRFRYVDICQDLPSTTKTLSAAFKMMSTEDDFRNVRPLLEGARRAGRKLNNPLIGSLIRHAAEHDMLDVVLECAKAAEKTGIKLDRSEHISQLLAWIQWPAIRSGFPAEETKAALRRVCRVVDMLEEDEEVHRPEPATKGAFPFYRDPQVLAMRLHMAAARAVYHRKGKDDPEGNLGKWATELMALWPEDKGLLDLQPDEAYRDKNKMEYMLDRSQYLWVASPVLHGLTLAAQVVDPALAMQLQNRADKVEEEVKVAFASDKLSTKGRGRAMYNALFNRQEGEAGEE</sequence>
<dbReference type="Proteomes" id="UP001583172">
    <property type="component" value="Unassembled WGS sequence"/>
</dbReference>
<proteinExistence type="predicted"/>
<comment type="caution">
    <text evidence="1">The sequence shown here is derived from an EMBL/GenBank/DDBJ whole genome shotgun (WGS) entry which is preliminary data.</text>
</comment>